<keyword evidence="1" id="KW-0472">Membrane</keyword>
<keyword evidence="3" id="KW-1185">Reference proteome</keyword>
<evidence type="ECO:0000256" key="1">
    <source>
        <dbReference type="SAM" id="Phobius"/>
    </source>
</evidence>
<name>A0ABT6GVI7_MYCGU</name>
<keyword evidence="1" id="KW-0812">Transmembrane</keyword>
<protein>
    <submittedName>
        <fullName evidence="2">Uncharacterized protein</fullName>
    </submittedName>
</protein>
<sequence>MSILGVDRRRRWGVLQELVRLTFAWGAMGAIVWFWYWLLSNIGTF</sequence>
<accession>A0ABT6GVI7</accession>
<dbReference type="EMBL" id="JAKZMO010000020">
    <property type="protein sequence ID" value="MDG5485311.1"/>
    <property type="molecule type" value="Genomic_DNA"/>
</dbReference>
<reference evidence="2" key="1">
    <citation type="journal article" date="2023" name="Environ. Microbiol.">
        <title>The 2-methylpropene degradation pathway in Mycobacteriaceae family strains.</title>
        <authorList>
            <person name="Helbich S."/>
            <person name="Barrantes I."/>
            <person name="Dos Anjos Borges L.G."/>
            <person name="Pieper D.H."/>
            <person name="Vainshtein Y."/>
            <person name="Sohn K."/>
            <person name="Engesser K.H."/>
        </authorList>
    </citation>
    <scope>NUCLEOTIDE SEQUENCE</scope>
    <source>
        <strain evidence="2">IBE100</strain>
    </source>
</reference>
<dbReference type="RefSeq" id="WP_278222797.1">
    <property type="nucleotide sequence ID" value="NZ_JAKZMO010000020.1"/>
</dbReference>
<gene>
    <name evidence="2" type="ORF">MNO81_21150</name>
</gene>
<comment type="caution">
    <text evidence="2">The sequence shown here is derived from an EMBL/GenBank/DDBJ whole genome shotgun (WGS) entry which is preliminary data.</text>
</comment>
<organism evidence="2 3">
    <name type="scientific">Mycolicibacterium gadium</name>
    <name type="common">Mycobacterium gadium</name>
    <dbReference type="NCBI Taxonomy" id="1794"/>
    <lineage>
        <taxon>Bacteria</taxon>
        <taxon>Bacillati</taxon>
        <taxon>Actinomycetota</taxon>
        <taxon>Actinomycetes</taxon>
        <taxon>Mycobacteriales</taxon>
        <taxon>Mycobacteriaceae</taxon>
        <taxon>Mycolicibacterium</taxon>
    </lineage>
</organism>
<keyword evidence="1" id="KW-1133">Transmembrane helix</keyword>
<proteinExistence type="predicted"/>
<evidence type="ECO:0000313" key="3">
    <source>
        <dbReference type="Proteomes" id="UP001154266"/>
    </source>
</evidence>
<feature type="transmembrane region" description="Helical" evidence="1">
    <location>
        <begin position="21"/>
        <end position="39"/>
    </location>
</feature>
<dbReference type="Proteomes" id="UP001154266">
    <property type="component" value="Unassembled WGS sequence"/>
</dbReference>
<evidence type="ECO:0000313" key="2">
    <source>
        <dbReference type="EMBL" id="MDG5485311.1"/>
    </source>
</evidence>